<dbReference type="Gene3D" id="1.10.3210.10">
    <property type="entry name" value="Hypothetical protein af1432"/>
    <property type="match status" value="1"/>
</dbReference>
<accession>A0A1M6RAW3</accession>
<name>A0A1M6RAW3_9FIRM</name>
<evidence type="ECO:0000313" key="4">
    <source>
        <dbReference type="Proteomes" id="UP000184386"/>
    </source>
</evidence>
<protein>
    <submittedName>
        <fullName evidence="3">HDIG domain-containing protein</fullName>
    </submittedName>
</protein>
<dbReference type="EMBL" id="FRAC01000010">
    <property type="protein sequence ID" value="SHK29603.1"/>
    <property type="molecule type" value="Genomic_DNA"/>
</dbReference>
<evidence type="ECO:0000259" key="2">
    <source>
        <dbReference type="PROSITE" id="PS51832"/>
    </source>
</evidence>
<sequence length="218" mass="25374">MESAREVMAEEDVELSNILTDDLEEAIDHGILVSKIAYLLAQEAGCDENFCYTMKNAGFIHDIGKLRLGKYLYGSNRNTLIVEEMKYIRMHSDIGYDILRKYGYSEEVLNSVLYHHENYDGSGYPGNLKGHQIPLGARILRICDVYAALISDRRYRCSYHKEAAIQLMIEEVKNFDMKLFLHFLSIVYTDSFKEIDRYARQINKKNFSWKNILHDGTY</sequence>
<dbReference type="AlphaFoldDB" id="A0A1M6RAW3"/>
<dbReference type="Pfam" id="PF13487">
    <property type="entry name" value="HD_5"/>
    <property type="match status" value="1"/>
</dbReference>
<dbReference type="STRING" id="1121322.SAMN02745136_02210"/>
<dbReference type="InterPro" id="IPR006675">
    <property type="entry name" value="HDIG_dom"/>
</dbReference>
<dbReference type="Proteomes" id="UP000184386">
    <property type="component" value="Unassembled WGS sequence"/>
</dbReference>
<dbReference type="InterPro" id="IPR003607">
    <property type="entry name" value="HD/PDEase_dom"/>
</dbReference>
<gene>
    <name evidence="3" type="ORF">SAMN02745136_02210</name>
</gene>
<organism evidence="3 4">
    <name type="scientific">Anaerocolumna jejuensis DSM 15929</name>
    <dbReference type="NCBI Taxonomy" id="1121322"/>
    <lineage>
        <taxon>Bacteria</taxon>
        <taxon>Bacillati</taxon>
        <taxon>Bacillota</taxon>
        <taxon>Clostridia</taxon>
        <taxon>Lachnospirales</taxon>
        <taxon>Lachnospiraceae</taxon>
        <taxon>Anaerocolumna</taxon>
    </lineage>
</organism>
<dbReference type="PANTHER" id="PTHR43155:SF2">
    <property type="entry name" value="CYCLIC DI-GMP PHOSPHODIESTERASE PA4108"/>
    <property type="match status" value="1"/>
</dbReference>
<evidence type="ECO:0000313" key="3">
    <source>
        <dbReference type="EMBL" id="SHK29603.1"/>
    </source>
</evidence>
<feature type="domain" description="HD" evidence="1">
    <location>
        <begin position="26"/>
        <end position="149"/>
    </location>
</feature>
<dbReference type="PROSITE" id="PS51832">
    <property type="entry name" value="HD_GYP"/>
    <property type="match status" value="1"/>
</dbReference>
<dbReference type="CDD" id="cd00077">
    <property type="entry name" value="HDc"/>
    <property type="match status" value="1"/>
</dbReference>
<dbReference type="SMART" id="SM00471">
    <property type="entry name" value="HDc"/>
    <property type="match status" value="1"/>
</dbReference>
<dbReference type="PANTHER" id="PTHR43155">
    <property type="entry name" value="CYCLIC DI-GMP PHOSPHODIESTERASE PA4108-RELATED"/>
    <property type="match status" value="1"/>
</dbReference>
<dbReference type="InterPro" id="IPR037522">
    <property type="entry name" value="HD_GYP_dom"/>
</dbReference>
<dbReference type="PROSITE" id="PS51831">
    <property type="entry name" value="HD"/>
    <property type="match status" value="1"/>
</dbReference>
<proteinExistence type="predicted"/>
<reference evidence="3 4" key="1">
    <citation type="submission" date="2016-11" db="EMBL/GenBank/DDBJ databases">
        <authorList>
            <person name="Jaros S."/>
            <person name="Januszkiewicz K."/>
            <person name="Wedrychowicz H."/>
        </authorList>
    </citation>
    <scope>NUCLEOTIDE SEQUENCE [LARGE SCALE GENOMIC DNA]</scope>
    <source>
        <strain evidence="3 4">DSM 15929</strain>
    </source>
</reference>
<dbReference type="NCBIfam" id="TIGR00277">
    <property type="entry name" value="HDIG"/>
    <property type="match status" value="1"/>
</dbReference>
<dbReference type="RefSeq" id="WP_242962462.1">
    <property type="nucleotide sequence ID" value="NZ_FRAC01000010.1"/>
</dbReference>
<dbReference type="SUPFAM" id="SSF109604">
    <property type="entry name" value="HD-domain/PDEase-like"/>
    <property type="match status" value="1"/>
</dbReference>
<dbReference type="InterPro" id="IPR006674">
    <property type="entry name" value="HD_domain"/>
</dbReference>
<keyword evidence="4" id="KW-1185">Reference proteome</keyword>
<evidence type="ECO:0000259" key="1">
    <source>
        <dbReference type="PROSITE" id="PS51831"/>
    </source>
</evidence>
<feature type="domain" description="HD-GYP" evidence="2">
    <location>
        <begin position="4"/>
        <end position="200"/>
    </location>
</feature>